<evidence type="ECO:0000313" key="2">
    <source>
        <dbReference type="Proteomes" id="UP000004322"/>
    </source>
</evidence>
<proteinExistence type="predicted"/>
<name>G5JR23_STRCG</name>
<accession>G5JR23</accession>
<dbReference type="RefSeq" id="WP_004227605.1">
    <property type="nucleotide sequence ID" value="NZ_AEUV02000002.1"/>
</dbReference>
<gene>
    <name evidence="1" type="ORF">STRCR_1908</name>
</gene>
<evidence type="ECO:0000313" key="1">
    <source>
        <dbReference type="EMBL" id="EHI74424.1"/>
    </source>
</evidence>
<dbReference type="STRING" id="873449.STRCR_1908"/>
<organism evidence="1 2">
    <name type="scientific">Streptococcus criceti HS-6</name>
    <dbReference type="NCBI Taxonomy" id="873449"/>
    <lineage>
        <taxon>Bacteria</taxon>
        <taxon>Bacillati</taxon>
        <taxon>Bacillota</taxon>
        <taxon>Bacilli</taxon>
        <taxon>Lactobacillales</taxon>
        <taxon>Streptococcaceae</taxon>
        <taxon>Streptococcus</taxon>
    </lineage>
</organism>
<dbReference type="OrthoDB" id="2237206at2"/>
<sequence length="156" mass="18201">MEQILQDYQQLLHKLAVTRHYLHLFETELSMIQHEPSLLEFSVETVLIKPEIDKILEACRPLKRQEEKVQALSWYDEPSFRLMNSSLDVVGDWLSQLAFLEEVAVAQPFFYNLLDQDRAKSFGILVDLFGSLQVASAALKEEYERPYEVLTDHSKK</sequence>
<reference evidence="1" key="1">
    <citation type="submission" date="2011-07" db="EMBL/GenBank/DDBJ databases">
        <authorList>
            <person name="Stanhope M.J."/>
            <person name="Durkin A.S."/>
            <person name="Hostetler J."/>
            <person name="Kim M."/>
            <person name="Radune D."/>
            <person name="Singh I."/>
            <person name="Town C.D."/>
        </authorList>
    </citation>
    <scope>NUCLEOTIDE SEQUENCE [LARGE SCALE GENOMIC DNA]</scope>
    <source>
        <strain evidence="1">HS-6</strain>
    </source>
</reference>
<dbReference type="Proteomes" id="UP000004322">
    <property type="component" value="Unassembled WGS sequence"/>
</dbReference>
<protein>
    <submittedName>
        <fullName evidence="1">Uncharacterized protein</fullName>
    </submittedName>
</protein>
<dbReference type="EMBL" id="AEUV02000002">
    <property type="protein sequence ID" value="EHI74424.1"/>
    <property type="molecule type" value="Genomic_DNA"/>
</dbReference>
<dbReference type="AlphaFoldDB" id="G5JR23"/>
<keyword evidence="2" id="KW-1185">Reference proteome</keyword>
<comment type="caution">
    <text evidence="1">The sequence shown here is derived from an EMBL/GenBank/DDBJ whole genome shotgun (WGS) entry which is preliminary data.</text>
</comment>